<evidence type="ECO:0000256" key="2">
    <source>
        <dbReference type="ARBA" id="ARBA00022801"/>
    </source>
</evidence>
<comment type="caution">
    <text evidence="6">The sequence shown here is derived from an EMBL/GenBank/DDBJ whole genome shotgun (WGS) entry which is preliminary data.</text>
</comment>
<name>A0ABT9QRZ2_9ACTN</name>
<dbReference type="PANTHER" id="PTHR10587">
    <property type="entry name" value="GLYCOSYL TRANSFERASE-RELATED"/>
    <property type="match status" value="1"/>
</dbReference>
<keyword evidence="7" id="KW-1185">Reference proteome</keyword>
<feature type="signal peptide" evidence="4">
    <location>
        <begin position="1"/>
        <end position="20"/>
    </location>
</feature>
<dbReference type="PANTHER" id="PTHR10587:SF133">
    <property type="entry name" value="CHITIN DEACETYLASE 1-RELATED"/>
    <property type="match status" value="1"/>
</dbReference>
<feature type="domain" description="NodB homology" evidence="5">
    <location>
        <begin position="108"/>
        <end position="284"/>
    </location>
</feature>
<protein>
    <submittedName>
        <fullName evidence="6">Peptidoglycan/xylan/chitin deacetylase (PgdA/CDA1 family)</fullName>
    </submittedName>
</protein>
<dbReference type="InterPro" id="IPR011330">
    <property type="entry name" value="Glyco_hydro/deAcase_b/a-brl"/>
</dbReference>
<dbReference type="Pfam" id="PF01522">
    <property type="entry name" value="Polysacc_deac_1"/>
    <property type="match status" value="1"/>
</dbReference>
<evidence type="ECO:0000256" key="1">
    <source>
        <dbReference type="ARBA" id="ARBA00022723"/>
    </source>
</evidence>
<gene>
    <name evidence="6" type="ORF">J2853_008728</name>
</gene>
<dbReference type="Proteomes" id="UP001225356">
    <property type="component" value="Unassembled WGS sequence"/>
</dbReference>
<keyword evidence="4" id="KW-0732">Signal</keyword>
<evidence type="ECO:0000259" key="5">
    <source>
        <dbReference type="PROSITE" id="PS51677"/>
    </source>
</evidence>
<dbReference type="InterPro" id="IPR002509">
    <property type="entry name" value="NODB_dom"/>
</dbReference>
<keyword evidence="2" id="KW-0378">Hydrolase</keyword>
<evidence type="ECO:0000313" key="6">
    <source>
        <dbReference type="EMBL" id="MDP9849517.1"/>
    </source>
</evidence>
<feature type="chain" id="PRO_5045726421" evidence="4">
    <location>
        <begin position="21"/>
        <end position="326"/>
    </location>
</feature>
<dbReference type="CDD" id="cd10917">
    <property type="entry name" value="CE4_NodB_like_6s_7s"/>
    <property type="match status" value="1"/>
</dbReference>
<organism evidence="6 7">
    <name type="scientific">Streptosporangium lutulentum</name>
    <dbReference type="NCBI Taxonomy" id="1461250"/>
    <lineage>
        <taxon>Bacteria</taxon>
        <taxon>Bacillati</taxon>
        <taxon>Actinomycetota</taxon>
        <taxon>Actinomycetes</taxon>
        <taxon>Streptosporangiales</taxon>
        <taxon>Streptosporangiaceae</taxon>
        <taxon>Streptosporangium</taxon>
    </lineage>
</organism>
<dbReference type="PROSITE" id="PS51257">
    <property type="entry name" value="PROKAR_LIPOPROTEIN"/>
    <property type="match status" value="1"/>
</dbReference>
<reference evidence="6 7" key="1">
    <citation type="submission" date="2023-07" db="EMBL/GenBank/DDBJ databases">
        <title>Sequencing the genomes of 1000 actinobacteria strains.</title>
        <authorList>
            <person name="Klenk H.-P."/>
        </authorList>
    </citation>
    <scope>NUCLEOTIDE SEQUENCE [LARGE SCALE GENOMIC DNA]</scope>
    <source>
        <strain evidence="6 7">DSM 46740</strain>
    </source>
</reference>
<feature type="region of interest" description="Disordered" evidence="3">
    <location>
        <begin position="47"/>
        <end position="94"/>
    </location>
</feature>
<dbReference type="EMBL" id="JAUSQU010000001">
    <property type="protein sequence ID" value="MDP9849517.1"/>
    <property type="molecule type" value="Genomic_DNA"/>
</dbReference>
<accession>A0ABT9QRZ2</accession>
<evidence type="ECO:0000256" key="3">
    <source>
        <dbReference type="SAM" id="MobiDB-lite"/>
    </source>
</evidence>
<dbReference type="Gene3D" id="3.20.20.370">
    <property type="entry name" value="Glycoside hydrolase/deacetylase"/>
    <property type="match status" value="1"/>
</dbReference>
<dbReference type="SUPFAM" id="SSF88713">
    <property type="entry name" value="Glycoside hydrolase/deacetylase"/>
    <property type="match status" value="1"/>
</dbReference>
<feature type="compositionally biased region" description="Low complexity" evidence="3">
    <location>
        <begin position="82"/>
        <end position="92"/>
    </location>
</feature>
<proteinExistence type="predicted"/>
<evidence type="ECO:0000313" key="7">
    <source>
        <dbReference type="Proteomes" id="UP001225356"/>
    </source>
</evidence>
<evidence type="ECO:0000256" key="4">
    <source>
        <dbReference type="SAM" id="SignalP"/>
    </source>
</evidence>
<dbReference type="InterPro" id="IPR050248">
    <property type="entry name" value="Polysacc_deacetylase_ArnD"/>
</dbReference>
<dbReference type="RefSeq" id="WP_307567414.1">
    <property type="nucleotide sequence ID" value="NZ_JAUSQU010000001.1"/>
</dbReference>
<sequence>MSVRLWIAAVSLLFAAGGCAPPAGLVTNTGGPAGAAPTGIVHVATESDADGSTAPRHGAGSVTRGSTAIDPAEPGPVPPAAGAPRPATPDGGLPVPFPLRPLDCRRIRCVALTFDDGPGPYTGTLLDVLARYQARATFFVLGRMVTKDHEGSLRRMVAEGHELGNHTWDHRDLVGLPEAEVSRQLRRTQEVVRHVTGVEMTLMRPPYGSTDTRVTAVSRHEGLAQVLWNVDTADWRDRKASIVTERAVDIEPGSIVLMHDIYPSTILAVPRLLNELVAKGYTFVTLSELYGGPLTGGPVRSLDIPGEAMARLKALDSPAHGHRGHS</sequence>
<keyword evidence="1" id="KW-0479">Metal-binding</keyword>
<dbReference type="PROSITE" id="PS51677">
    <property type="entry name" value="NODB"/>
    <property type="match status" value="1"/>
</dbReference>